<gene>
    <name evidence="1" type="ORF">PR048_033641</name>
</gene>
<accession>A0ABQ9G227</accession>
<sequence length="168" mass="18810">MTASINCSNMKCPDKHCFYIVASGVTAQRFVVEDFTLDASSPKRVIRKGTIVENVHVEIDENFAVVRIVSEDEEERNGKSRVWLCRRAELRRVKCRLAGALEAAPPHARLAVVENKFATDQLLKLNIGEMVNYYLQESSGEPELSLLNYKGPVPEIGPGIYFGLELLV</sequence>
<evidence type="ECO:0000313" key="1">
    <source>
        <dbReference type="EMBL" id="KAJ8866117.1"/>
    </source>
</evidence>
<proteinExistence type="predicted"/>
<keyword evidence="2" id="KW-1185">Reference proteome</keyword>
<evidence type="ECO:0000313" key="2">
    <source>
        <dbReference type="Proteomes" id="UP001159363"/>
    </source>
</evidence>
<protein>
    <submittedName>
        <fullName evidence="1">Uncharacterized protein</fullName>
    </submittedName>
</protein>
<organism evidence="1 2">
    <name type="scientific">Dryococelus australis</name>
    <dbReference type="NCBI Taxonomy" id="614101"/>
    <lineage>
        <taxon>Eukaryota</taxon>
        <taxon>Metazoa</taxon>
        <taxon>Ecdysozoa</taxon>
        <taxon>Arthropoda</taxon>
        <taxon>Hexapoda</taxon>
        <taxon>Insecta</taxon>
        <taxon>Pterygota</taxon>
        <taxon>Neoptera</taxon>
        <taxon>Polyneoptera</taxon>
        <taxon>Phasmatodea</taxon>
        <taxon>Verophasmatodea</taxon>
        <taxon>Anareolatae</taxon>
        <taxon>Phasmatidae</taxon>
        <taxon>Eurycanthinae</taxon>
        <taxon>Dryococelus</taxon>
    </lineage>
</organism>
<name>A0ABQ9G227_9NEOP</name>
<dbReference type="Proteomes" id="UP001159363">
    <property type="component" value="Chromosome 16"/>
</dbReference>
<comment type="caution">
    <text evidence="1">The sequence shown here is derived from an EMBL/GenBank/DDBJ whole genome shotgun (WGS) entry which is preliminary data.</text>
</comment>
<reference evidence="1 2" key="1">
    <citation type="submission" date="2023-02" db="EMBL/GenBank/DDBJ databases">
        <title>LHISI_Scaffold_Assembly.</title>
        <authorList>
            <person name="Stuart O.P."/>
            <person name="Cleave R."/>
            <person name="Magrath M.J.L."/>
            <person name="Mikheyev A.S."/>
        </authorList>
    </citation>
    <scope>NUCLEOTIDE SEQUENCE [LARGE SCALE GENOMIC DNA]</scope>
    <source>
        <strain evidence="1">Daus_M_001</strain>
        <tissue evidence="1">Leg muscle</tissue>
    </source>
</reference>
<dbReference type="EMBL" id="JARBHB010000017">
    <property type="protein sequence ID" value="KAJ8866117.1"/>
    <property type="molecule type" value="Genomic_DNA"/>
</dbReference>